<gene>
    <name evidence="1" type="ORF">FSCOSCO3_A001228</name>
</gene>
<reference evidence="1 2" key="1">
    <citation type="submission" date="2024-01" db="EMBL/GenBank/DDBJ databases">
        <authorList>
            <person name="Alioto T."/>
            <person name="Alioto T."/>
            <person name="Gomez Garrido J."/>
        </authorList>
    </citation>
    <scope>NUCLEOTIDE SEQUENCE [LARGE SCALE GENOMIC DNA]</scope>
</reference>
<proteinExistence type="predicted"/>
<sequence length="104" mass="11616">MDVKPDFKVSLSKKKEKRLIGLNDISPKHPDRTIPFVSLATCQSISRFWTGSVPSVFVLLWVLGHVNQRPVGSGSSETKGSGLTEAAFMALAQYLWFFKTMKNQ</sequence>
<dbReference type="Proteomes" id="UP001314229">
    <property type="component" value="Unassembled WGS sequence"/>
</dbReference>
<keyword evidence="2" id="KW-1185">Reference proteome</keyword>
<evidence type="ECO:0000313" key="1">
    <source>
        <dbReference type="EMBL" id="CAK6974540.1"/>
    </source>
</evidence>
<dbReference type="EMBL" id="CAWUFR010000262">
    <property type="protein sequence ID" value="CAK6974540.1"/>
    <property type="molecule type" value="Genomic_DNA"/>
</dbReference>
<name>A0AAV1PTE5_SCOSC</name>
<organism evidence="1 2">
    <name type="scientific">Scomber scombrus</name>
    <name type="common">Atlantic mackerel</name>
    <name type="synonym">Scomber vernalis</name>
    <dbReference type="NCBI Taxonomy" id="13677"/>
    <lineage>
        <taxon>Eukaryota</taxon>
        <taxon>Metazoa</taxon>
        <taxon>Chordata</taxon>
        <taxon>Craniata</taxon>
        <taxon>Vertebrata</taxon>
        <taxon>Euteleostomi</taxon>
        <taxon>Actinopterygii</taxon>
        <taxon>Neopterygii</taxon>
        <taxon>Teleostei</taxon>
        <taxon>Neoteleostei</taxon>
        <taxon>Acanthomorphata</taxon>
        <taxon>Pelagiaria</taxon>
        <taxon>Scombriformes</taxon>
        <taxon>Scombridae</taxon>
        <taxon>Scomber</taxon>
    </lineage>
</organism>
<comment type="caution">
    <text evidence="1">The sequence shown here is derived from an EMBL/GenBank/DDBJ whole genome shotgun (WGS) entry which is preliminary data.</text>
</comment>
<protein>
    <submittedName>
        <fullName evidence="1">Uncharacterized protein</fullName>
    </submittedName>
</protein>
<accession>A0AAV1PTE5</accession>
<evidence type="ECO:0000313" key="2">
    <source>
        <dbReference type="Proteomes" id="UP001314229"/>
    </source>
</evidence>
<dbReference type="AlphaFoldDB" id="A0AAV1PTE5"/>